<dbReference type="GO" id="GO:0030149">
    <property type="term" value="P:sphingolipid catabolic process"/>
    <property type="evidence" value="ECO:0000318"/>
    <property type="project" value="GO_Central"/>
</dbReference>
<name>A0A2K3CPR3_CHLRE</name>
<gene>
    <name evidence="2" type="ORF">CHLRE_17g712771v5</name>
</gene>
<feature type="compositionally biased region" description="Low complexity" evidence="1">
    <location>
        <begin position="265"/>
        <end position="280"/>
    </location>
</feature>
<dbReference type="ExpressionAtlas" id="A0A2K3CPR3">
    <property type="expression patterns" value="baseline"/>
</dbReference>
<sequence length="295" mass="30419">MAFWAEAAGTAPPGAQRLADIAARNGHTPVLRLLCRRFGPAVLTLNYQAWSAAYSGHLEALRYLAEAVGGEATEGDEEGQAGDRGGRGGGASAGGAGAGAAGSRVASGSEWASVLRAAGYYGADLSLARLMYARCGRDTDILFAAATAGGSVETAEWAMEAQRAANKDCRHPLLHPAELWVMAAGGNLATTTWALELGLVGPLELEGYDSDTRDSKGGSGSDGGGLLPLLGTGYKLELRIELNMHSLRVWVWRLVQQERAALQPGAAGAEEEGSAVAGSADGCEQGSTQQHEHGT</sequence>
<proteinExistence type="predicted"/>
<protein>
    <submittedName>
        <fullName evidence="2">Uncharacterized protein</fullName>
    </submittedName>
</protein>
<evidence type="ECO:0000313" key="3">
    <source>
        <dbReference type="Proteomes" id="UP000006906"/>
    </source>
</evidence>
<dbReference type="PANTHER" id="PTHR12393">
    <property type="entry name" value="SPHINGOMYELIN PHOSPHODIESTERASE RELATED"/>
    <property type="match status" value="1"/>
</dbReference>
<dbReference type="GO" id="GO:0071944">
    <property type="term" value="C:cell periphery"/>
    <property type="evidence" value="ECO:0000318"/>
    <property type="project" value="GO_Central"/>
</dbReference>
<dbReference type="InParanoid" id="A0A2K3CPR3"/>
<dbReference type="GO" id="GO:0046513">
    <property type="term" value="P:ceramide biosynthetic process"/>
    <property type="evidence" value="ECO:0000318"/>
    <property type="project" value="GO_Central"/>
</dbReference>
<dbReference type="GO" id="GO:0005783">
    <property type="term" value="C:endoplasmic reticulum"/>
    <property type="evidence" value="ECO:0000318"/>
    <property type="project" value="GO_Central"/>
</dbReference>
<evidence type="ECO:0000313" key="2">
    <source>
        <dbReference type="EMBL" id="PNW70267.1"/>
    </source>
</evidence>
<dbReference type="GO" id="GO:0004620">
    <property type="term" value="F:phospholipase activity"/>
    <property type="evidence" value="ECO:0000318"/>
    <property type="project" value="GO_Central"/>
</dbReference>
<evidence type="ECO:0000256" key="1">
    <source>
        <dbReference type="SAM" id="MobiDB-lite"/>
    </source>
</evidence>
<dbReference type="Gramene" id="PNW70267">
    <property type="protein sequence ID" value="PNW70267"/>
    <property type="gene ID" value="CHLRE_17g712771v5"/>
</dbReference>
<dbReference type="GeneID" id="5725967"/>
<dbReference type="EMBL" id="CM008978">
    <property type="protein sequence ID" value="PNW70267.1"/>
    <property type="molecule type" value="Genomic_DNA"/>
</dbReference>
<dbReference type="AlphaFoldDB" id="A0A2K3CPR3"/>
<dbReference type="RefSeq" id="XP_042914571.1">
    <property type="nucleotide sequence ID" value="XM_043072112.1"/>
</dbReference>
<keyword evidence="3" id="KW-1185">Reference proteome</keyword>
<dbReference type="Proteomes" id="UP000006906">
    <property type="component" value="Chromosome 17"/>
</dbReference>
<feature type="region of interest" description="Disordered" evidence="1">
    <location>
        <begin position="265"/>
        <end position="295"/>
    </location>
</feature>
<reference evidence="2 3" key="1">
    <citation type="journal article" date="2007" name="Science">
        <title>The Chlamydomonas genome reveals the evolution of key animal and plant functions.</title>
        <authorList>
            <person name="Merchant S.S."/>
            <person name="Prochnik S.E."/>
            <person name="Vallon O."/>
            <person name="Harris E.H."/>
            <person name="Karpowicz S.J."/>
            <person name="Witman G.B."/>
            <person name="Terry A."/>
            <person name="Salamov A."/>
            <person name="Fritz-Laylin L.K."/>
            <person name="Marechal-Drouard L."/>
            <person name="Marshall W.F."/>
            <person name="Qu L.H."/>
            <person name="Nelson D.R."/>
            <person name="Sanderfoot A.A."/>
            <person name="Spalding M.H."/>
            <person name="Kapitonov V.V."/>
            <person name="Ren Q."/>
            <person name="Ferris P."/>
            <person name="Lindquist E."/>
            <person name="Shapiro H."/>
            <person name="Lucas S.M."/>
            <person name="Grimwood J."/>
            <person name="Schmutz J."/>
            <person name="Cardol P."/>
            <person name="Cerutti H."/>
            <person name="Chanfreau G."/>
            <person name="Chen C.L."/>
            <person name="Cognat V."/>
            <person name="Croft M.T."/>
            <person name="Dent R."/>
            <person name="Dutcher S."/>
            <person name="Fernandez E."/>
            <person name="Fukuzawa H."/>
            <person name="Gonzalez-Ballester D."/>
            <person name="Gonzalez-Halphen D."/>
            <person name="Hallmann A."/>
            <person name="Hanikenne M."/>
            <person name="Hippler M."/>
            <person name="Inwood W."/>
            <person name="Jabbari K."/>
            <person name="Kalanon M."/>
            <person name="Kuras R."/>
            <person name="Lefebvre P.A."/>
            <person name="Lemaire S.D."/>
            <person name="Lobanov A.V."/>
            <person name="Lohr M."/>
            <person name="Manuell A."/>
            <person name="Meier I."/>
            <person name="Mets L."/>
            <person name="Mittag M."/>
            <person name="Mittelmeier T."/>
            <person name="Moroney J.V."/>
            <person name="Moseley J."/>
            <person name="Napoli C."/>
            <person name="Nedelcu A.M."/>
            <person name="Niyogi K."/>
            <person name="Novoselov S.V."/>
            <person name="Paulsen I.T."/>
            <person name="Pazour G."/>
            <person name="Purton S."/>
            <person name="Ral J.P."/>
            <person name="Riano-Pachon D.M."/>
            <person name="Riekhof W."/>
            <person name="Rymarquis L."/>
            <person name="Schroda M."/>
            <person name="Stern D."/>
            <person name="Umen J."/>
            <person name="Willows R."/>
            <person name="Wilson N."/>
            <person name="Zimmer S.L."/>
            <person name="Allmer J."/>
            <person name="Balk J."/>
            <person name="Bisova K."/>
            <person name="Chen C.J."/>
            <person name="Elias M."/>
            <person name="Gendler K."/>
            <person name="Hauser C."/>
            <person name="Lamb M.R."/>
            <person name="Ledford H."/>
            <person name="Long J.C."/>
            <person name="Minagawa J."/>
            <person name="Page M.D."/>
            <person name="Pan J."/>
            <person name="Pootakham W."/>
            <person name="Roje S."/>
            <person name="Rose A."/>
            <person name="Stahlberg E."/>
            <person name="Terauchi A.M."/>
            <person name="Yang P."/>
            <person name="Ball S."/>
            <person name="Bowler C."/>
            <person name="Dieckmann C.L."/>
            <person name="Gladyshev V.N."/>
            <person name="Green P."/>
            <person name="Jorgensen R."/>
            <person name="Mayfield S."/>
            <person name="Mueller-Roeber B."/>
            <person name="Rajamani S."/>
            <person name="Sayre R.T."/>
            <person name="Brokstein P."/>
            <person name="Dubchak I."/>
            <person name="Goodstein D."/>
            <person name="Hornick L."/>
            <person name="Huang Y.W."/>
            <person name="Jhaveri J."/>
            <person name="Luo Y."/>
            <person name="Martinez D."/>
            <person name="Ngau W.C."/>
            <person name="Otillar B."/>
            <person name="Poliakov A."/>
            <person name="Porter A."/>
            <person name="Szajkowski L."/>
            <person name="Werner G."/>
            <person name="Zhou K."/>
            <person name="Grigoriev I.V."/>
            <person name="Rokhsar D.S."/>
            <person name="Grossman A.R."/>
        </authorList>
    </citation>
    <scope>NUCLEOTIDE SEQUENCE [LARGE SCALE GENOMIC DNA]</scope>
    <source>
        <strain evidence="3">CC-503</strain>
    </source>
</reference>
<dbReference type="PANTHER" id="PTHR12393:SF6">
    <property type="entry name" value="SPHINGOMYELIN PHOSPHODIESTERASE 2"/>
    <property type="match status" value="1"/>
</dbReference>
<feature type="region of interest" description="Disordered" evidence="1">
    <location>
        <begin position="72"/>
        <end position="93"/>
    </location>
</feature>
<dbReference type="KEGG" id="cre:CHLRE_17g712771v5"/>
<organism evidence="2 3">
    <name type="scientific">Chlamydomonas reinhardtii</name>
    <name type="common">Chlamydomonas smithii</name>
    <dbReference type="NCBI Taxonomy" id="3055"/>
    <lineage>
        <taxon>Eukaryota</taxon>
        <taxon>Viridiplantae</taxon>
        <taxon>Chlorophyta</taxon>
        <taxon>core chlorophytes</taxon>
        <taxon>Chlorophyceae</taxon>
        <taxon>CS clade</taxon>
        <taxon>Chlamydomonadales</taxon>
        <taxon>Chlamydomonadaceae</taxon>
        <taxon>Chlamydomonas</taxon>
    </lineage>
</organism>
<accession>A0A2K3CPR3</accession>
<dbReference type="GO" id="GO:0016020">
    <property type="term" value="C:membrane"/>
    <property type="evidence" value="ECO:0000318"/>
    <property type="project" value="GO_Central"/>
</dbReference>